<dbReference type="AlphaFoldDB" id="A0A843XA38"/>
<proteinExistence type="predicted"/>
<dbReference type="SUPFAM" id="SSF47473">
    <property type="entry name" value="EF-hand"/>
    <property type="match status" value="1"/>
</dbReference>
<evidence type="ECO:0000259" key="5">
    <source>
        <dbReference type="PROSITE" id="PS50222"/>
    </source>
</evidence>
<keyword evidence="3" id="KW-0106">Calcium</keyword>
<name>A0A843XA38_COLES</name>
<protein>
    <recommendedName>
        <fullName evidence="5">EF-hand domain-containing protein</fullName>
    </recommendedName>
</protein>
<dbReference type="GO" id="GO:0005509">
    <property type="term" value="F:calcium ion binding"/>
    <property type="evidence" value="ECO:0007669"/>
    <property type="project" value="InterPro"/>
</dbReference>
<dbReference type="InterPro" id="IPR002048">
    <property type="entry name" value="EF_hand_dom"/>
</dbReference>
<dbReference type="OrthoDB" id="1914225at2759"/>
<keyword evidence="4" id="KW-1133">Transmembrane helix</keyword>
<accession>A0A843XA38</accession>
<evidence type="ECO:0000256" key="2">
    <source>
        <dbReference type="ARBA" id="ARBA00022737"/>
    </source>
</evidence>
<dbReference type="Proteomes" id="UP000652761">
    <property type="component" value="Unassembled WGS sequence"/>
</dbReference>
<evidence type="ECO:0000256" key="1">
    <source>
        <dbReference type="ARBA" id="ARBA00022723"/>
    </source>
</evidence>
<comment type="caution">
    <text evidence="6">The sequence shown here is derived from an EMBL/GenBank/DDBJ whole genome shotgun (WGS) entry which is preliminary data.</text>
</comment>
<feature type="domain" description="EF-hand" evidence="5">
    <location>
        <begin position="229"/>
        <end position="264"/>
    </location>
</feature>
<dbReference type="CDD" id="cd00051">
    <property type="entry name" value="EFh"/>
    <property type="match status" value="1"/>
</dbReference>
<feature type="transmembrane region" description="Helical" evidence="4">
    <location>
        <begin position="104"/>
        <end position="125"/>
    </location>
</feature>
<dbReference type="Gene3D" id="1.10.238.10">
    <property type="entry name" value="EF-hand"/>
    <property type="match status" value="2"/>
</dbReference>
<gene>
    <name evidence="6" type="ORF">Taro_049144</name>
</gene>
<dbReference type="Pfam" id="PF13405">
    <property type="entry name" value="EF-hand_6"/>
    <property type="match status" value="1"/>
</dbReference>
<dbReference type="InterPro" id="IPR018247">
    <property type="entry name" value="EF_Hand_1_Ca_BS"/>
</dbReference>
<keyword evidence="7" id="KW-1185">Reference proteome</keyword>
<dbReference type="PROSITE" id="PS50222">
    <property type="entry name" value="EF_HAND_2"/>
    <property type="match status" value="2"/>
</dbReference>
<keyword evidence="1" id="KW-0479">Metal-binding</keyword>
<evidence type="ECO:0000256" key="3">
    <source>
        <dbReference type="ARBA" id="ARBA00022837"/>
    </source>
</evidence>
<feature type="domain" description="EF-hand" evidence="5">
    <location>
        <begin position="17"/>
        <end position="52"/>
    </location>
</feature>
<evidence type="ECO:0000313" key="6">
    <source>
        <dbReference type="EMBL" id="MQM16192.1"/>
    </source>
</evidence>
<dbReference type="Pfam" id="PF13833">
    <property type="entry name" value="EF-hand_8"/>
    <property type="match status" value="1"/>
</dbReference>
<dbReference type="InterPro" id="IPR011992">
    <property type="entry name" value="EF-hand-dom_pair"/>
</dbReference>
<keyword evidence="2" id="KW-0677">Repeat</keyword>
<reference evidence="6" key="1">
    <citation type="submission" date="2017-07" db="EMBL/GenBank/DDBJ databases">
        <title>Taro Niue Genome Assembly and Annotation.</title>
        <authorList>
            <person name="Atibalentja N."/>
            <person name="Keating K."/>
            <person name="Fields C.J."/>
        </authorList>
    </citation>
    <scope>NUCLEOTIDE SEQUENCE</scope>
    <source>
        <strain evidence="6">Niue_2</strain>
        <tissue evidence="6">Leaf</tissue>
    </source>
</reference>
<dbReference type="PANTHER" id="PTHR10891">
    <property type="entry name" value="EF-HAND CALCIUM-BINDING DOMAIN CONTAINING PROTEIN"/>
    <property type="match status" value="1"/>
</dbReference>
<evidence type="ECO:0000256" key="4">
    <source>
        <dbReference type="SAM" id="Phobius"/>
    </source>
</evidence>
<keyword evidence="4" id="KW-0812">Transmembrane</keyword>
<dbReference type="PROSITE" id="PS00018">
    <property type="entry name" value="EF_HAND_1"/>
    <property type="match status" value="2"/>
</dbReference>
<keyword evidence="4" id="KW-0472">Membrane</keyword>
<evidence type="ECO:0000313" key="7">
    <source>
        <dbReference type="Proteomes" id="UP000652761"/>
    </source>
</evidence>
<dbReference type="EMBL" id="NMUH01006886">
    <property type="protein sequence ID" value="MQM16192.1"/>
    <property type="molecule type" value="Genomic_DNA"/>
</dbReference>
<dbReference type="SMART" id="SM00054">
    <property type="entry name" value="EFh"/>
    <property type="match status" value="3"/>
</dbReference>
<sequence>MAQFSGCPHCLPAKGSVTMEDFLHGLRCADINQDGIITQQELHNALRALGLRFAGWKAWRAMAHVDGNRNHSIDNDGEVKGLVEYARNLDPAVRIKFVGVGHVYVRYGWGVVVVVVVVDVVAMWACVRTSCVCACGHDVEKNYFKTSGAYRDARNVDGPTPNRRCGNVIRALLRAAIISPVEMGSSLEKFHANVDFFHGKETYTSTTVLDRIGIRQGARPSQTDASRELTMDQFKELLRQVDVDKDGNITRDDLREAFRGLGLHCTWWRSRRAMKYVDLNRNGSIDNELELRVLIEIMRVRWGIVVHDA</sequence>
<organism evidence="6 7">
    <name type="scientific">Colocasia esculenta</name>
    <name type="common">Wild taro</name>
    <name type="synonym">Arum esculentum</name>
    <dbReference type="NCBI Taxonomy" id="4460"/>
    <lineage>
        <taxon>Eukaryota</taxon>
        <taxon>Viridiplantae</taxon>
        <taxon>Streptophyta</taxon>
        <taxon>Embryophyta</taxon>
        <taxon>Tracheophyta</taxon>
        <taxon>Spermatophyta</taxon>
        <taxon>Magnoliopsida</taxon>
        <taxon>Liliopsida</taxon>
        <taxon>Araceae</taxon>
        <taxon>Aroideae</taxon>
        <taxon>Colocasieae</taxon>
        <taxon>Colocasia</taxon>
    </lineage>
</organism>
<dbReference type="InterPro" id="IPR039647">
    <property type="entry name" value="EF_hand_pair_protein_CML-like"/>
</dbReference>